<proteinExistence type="predicted"/>
<dbReference type="AlphaFoldDB" id="A0A9P5PR57"/>
<organism evidence="1 2">
    <name type="scientific">Rhodocollybia butyracea</name>
    <dbReference type="NCBI Taxonomy" id="206335"/>
    <lineage>
        <taxon>Eukaryota</taxon>
        <taxon>Fungi</taxon>
        <taxon>Dikarya</taxon>
        <taxon>Basidiomycota</taxon>
        <taxon>Agaricomycotina</taxon>
        <taxon>Agaricomycetes</taxon>
        <taxon>Agaricomycetidae</taxon>
        <taxon>Agaricales</taxon>
        <taxon>Marasmiineae</taxon>
        <taxon>Omphalotaceae</taxon>
        <taxon>Rhodocollybia</taxon>
    </lineage>
</organism>
<feature type="non-terminal residue" evidence="1">
    <location>
        <position position="1"/>
    </location>
</feature>
<gene>
    <name evidence="1" type="ORF">BDP27DRAFT_1175895</name>
</gene>
<reference evidence="1" key="1">
    <citation type="submission" date="2020-11" db="EMBL/GenBank/DDBJ databases">
        <authorList>
            <consortium name="DOE Joint Genome Institute"/>
            <person name="Ahrendt S."/>
            <person name="Riley R."/>
            <person name="Andreopoulos W."/>
            <person name="Labutti K."/>
            <person name="Pangilinan J."/>
            <person name="Ruiz-Duenas F.J."/>
            <person name="Barrasa J.M."/>
            <person name="Sanchez-Garcia M."/>
            <person name="Camarero S."/>
            <person name="Miyauchi S."/>
            <person name="Serrano A."/>
            <person name="Linde D."/>
            <person name="Babiker R."/>
            <person name="Drula E."/>
            <person name="Ayuso-Fernandez I."/>
            <person name="Pacheco R."/>
            <person name="Padilla G."/>
            <person name="Ferreira P."/>
            <person name="Barriuso J."/>
            <person name="Kellner H."/>
            <person name="Castanera R."/>
            <person name="Alfaro M."/>
            <person name="Ramirez L."/>
            <person name="Pisabarro A.G."/>
            <person name="Kuo A."/>
            <person name="Tritt A."/>
            <person name="Lipzen A."/>
            <person name="He G."/>
            <person name="Yan M."/>
            <person name="Ng V."/>
            <person name="Cullen D."/>
            <person name="Martin F."/>
            <person name="Rosso M.-N."/>
            <person name="Henrissat B."/>
            <person name="Hibbett D."/>
            <person name="Martinez A.T."/>
            <person name="Grigoriev I.V."/>
        </authorList>
    </citation>
    <scope>NUCLEOTIDE SEQUENCE</scope>
    <source>
        <strain evidence="1">AH 40177</strain>
    </source>
</reference>
<accession>A0A9P5PR57</accession>
<evidence type="ECO:0000313" key="2">
    <source>
        <dbReference type="Proteomes" id="UP000772434"/>
    </source>
</evidence>
<feature type="non-terminal residue" evidence="1">
    <location>
        <position position="150"/>
    </location>
</feature>
<dbReference type="EMBL" id="JADNRY010000038">
    <property type="protein sequence ID" value="KAF9070671.1"/>
    <property type="molecule type" value="Genomic_DNA"/>
</dbReference>
<protein>
    <submittedName>
        <fullName evidence="1">Uncharacterized protein</fullName>
    </submittedName>
</protein>
<keyword evidence="2" id="KW-1185">Reference proteome</keyword>
<comment type="caution">
    <text evidence="1">The sequence shown here is derived from an EMBL/GenBank/DDBJ whole genome shotgun (WGS) entry which is preliminary data.</text>
</comment>
<dbReference type="Proteomes" id="UP000772434">
    <property type="component" value="Unassembled WGS sequence"/>
</dbReference>
<sequence>LLQNEFREYYHHFESAVSHVRSQETDVFLLEILGEDLNDFSTVVDQHSETFVDSTEWQTLRMNLQMMLTDVRALYNDYNERSHQGRPIIVSHDRTGQRGRPRTIINRDFLNWAYTQRTTSGIGHFLGLSRNTVRRSLLEYGLAPSGNNPF</sequence>
<dbReference type="OrthoDB" id="2686689at2759"/>
<evidence type="ECO:0000313" key="1">
    <source>
        <dbReference type="EMBL" id="KAF9070671.1"/>
    </source>
</evidence>
<name>A0A9P5PR57_9AGAR</name>